<dbReference type="InterPro" id="IPR008374">
    <property type="entry name" value="SF_assemblin/giardin_b"/>
</dbReference>
<keyword evidence="4" id="KW-0493">Microtubule</keyword>
<keyword evidence="3" id="KW-0963">Cytoplasm</keyword>
<keyword evidence="5" id="KW-0175">Coiled coil</keyword>
<evidence type="ECO:0000256" key="6">
    <source>
        <dbReference type="ARBA" id="ARBA00023212"/>
    </source>
</evidence>
<keyword evidence="8" id="KW-1185">Reference proteome</keyword>
<dbReference type="PANTHER" id="PTHR40412:SF1">
    <property type="entry name" value="SF-ASSEMBLIN"/>
    <property type="match status" value="1"/>
</dbReference>
<dbReference type="GO" id="GO:0005200">
    <property type="term" value="F:structural constituent of cytoskeleton"/>
    <property type="evidence" value="ECO:0007669"/>
    <property type="project" value="InterPro"/>
</dbReference>
<evidence type="ECO:0000256" key="1">
    <source>
        <dbReference type="ARBA" id="ARBA00004245"/>
    </source>
</evidence>
<dbReference type="EMBL" id="BLLF01000018">
    <property type="protein sequence ID" value="GFH05999.1"/>
    <property type="molecule type" value="Genomic_DNA"/>
</dbReference>
<evidence type="ECO:0000313" key="7">
    <source>
        <dbReference type="EMBL" id="GFH05999.1"/>
    </source>
</evidence>
<dbReference type="Proteomes" id="UP000485058">
    <property type="component" value="Unassembled WGS sequence"/>
</dbReference>
<keyword evidence="6" id="KW-0206">Cytoskeleton</keyword>
<organism evidence="7 8">
    <name type="scientific">Haematococcus lacustris</name>
    <name type="common">Green alga</name>
    <name type="synonym">Haematococcus pluvialis</name>
    <dbReference type="NCBI Taxonomy" id="44745"/>
    <lineage>
        <taxon>Eukaryota</taxon>
        <taxon>Viridiplantae</taxon>
        <taxon>Chlorophyta</taxon>
        <taxon>core chlorophytes</taxon>
        <taxon>Chlorophyceae</taxon>
        <taxon>CS clade</taxon>
        <taxon>Chlamydomonadales</taxon>
        <taxon>Haematococcaceae</taxon>
        <taxon>Haematococcus</taxon>
    </lineage>
</organism>
<evidence type="ECO:0000313" key="8">
    <source>
        <dbReference type="Proteomes" id="UP000485058"/>
    </source>
</evidence>
<proteinExistence type="inferred from homology"/>
<comment type="similarity">
    <text evidence="2">Belongs to the SF-assemblin family.</text>
</comment>
<dbReference type="PRINTS" id="PR01799">
    <property type="entry name" value="SFASSEMBLIN"/>
</dbReference>
<sequence>MELQSSLKTAVDSLTNRIQDLHGLVREEREQRRNDIEHLATSLVGKVNECVTALDEERSVRVTEQTVSIKRFGEDLITLQQRIEAEKLNRDSELGALRSEIHDVLGNRSANDEHFKAATLEELAALKSSLALEREERVAEDDEIVQAINDYTRALQEGLNVV</sequence>
<name>A0A699YJ96_HAELA</name>
<dbReference type="PANTHER" id="PTHR40412">
    <property type="entry name" value="SF-ASSEMBLIN"/>
    <property type="match status" value="1"/>
</dbReference>
<dbReference type="GO" id="GO:0005874">
    <property type="term" value="C:microtubule"/>
    <property type="evidence" value="ECO:0007669"/>
    <property type="project" value="UniProtKB-KW"/>
</dbReference>
<feature type="non-terminal residue" evidence="7">
    <location>
        <position position="1"/>
    </location>
</feature>
<evidence type="ECO:0000256" key="4">
    <source>
        <dbReference type="ARBA" id="ARBA00022701"/>
    </source>
</evidence>
<dbReference type="Pfam" id="PF06705">
    <property type="entry name" value="SF-assemblin"/>
    <property type="match status" value="1"/>
</dbReference>
<comment type="caution">
    <text evidence="7">The sequence shown here is derived from an EMBL/GenBank/DDBJ whole genome shotgun (WGS) entry which is preliminary data.</text>
</comment>
<evidence type="ECO:0000256" key="3">
    <source>
        <dbReference type="ARBA" id="ARBA00022490"/>
    </source>
</evidence>
<evidence type="ECO:0000256" key="2">
    <source>
        <dbReference type="ARBA" id="ARBA00005678"/>
    </source>
</evidence>
<protein>
    <submittedName>
        <fullName evidence="7">SF-assemblin</fullName>
    </submittedName>
</protein>
<evidence type="ECO:0000256" key="5">
    <source>
        <dbReference type="ARBA" id="ARBA00023054"/>
    </source>
</evidence>
<dbReference type="AlphaFoldDB" id="A0A699YJ96"/>
<accession>A0A699YJ96</accession>
<gene>
    <name evidence="7" type="ORF">HaLaN_00554</name>
</gene>
<comment type="subcellular location">
    <subcellularLocation>
        <location evidence="1">Cytoplasm</location>
        <location evidence="1">Cytoskeleton</location>
    </subcellularLocation>
</comment>
<reference evidence="7 8" key="1">
    <citation type="submission" date="2020-02" db="EMBL/GenBank/DDBJ databases">
        <title>Draft genome sequence of Haematococcus lacustris strain NIES-144.</title>
        <authorList>
            <person name="Morimoto D."/>
            <person name="Nakagawa S."/>
            <person name="Yoshida T."/>
            <person name="Sawayama S."/>
        </authorList>
    </citation>
    <scope>NUCLEOTIDE SEQUENCE [LARGE SCALE GENOMIC DNA]</scope>
    <source>
        <strain evidence="7 8">NIES-144</strain>
    </source>
</reference>